<dbReference type="Gene3D" id="3.60.21.10">
    <property type="match status" value="1"/>
</dbReference>
<dbReference type="InterPro" id="IPR029052">
    <property type="entry name" value="Metallo-depent_PP-like"/>
</dbReference>
<dbReference type="Proteomes" id="UP000027395">
    <property type="component" value="Chromosome"/>
</dbReference>
<sequence>MLLTHPNNTTNFTKKQIEMWAILSGIEGNLKAYEAVLDDIKRQRVRVEQLYILGDLVGINPDCDKLVERLQKPRQGELLPQVCTGWWEEQCFILHAIGATSEPTELIEQYDQNTVKLLWDSVSRKSVEWLRSLNFGFHELDCLLIHGSTAGAADKLTPETPAFVMLDRLIRADVNNLFCGRSGLTFQYQLQGGSINNTVQTLDSQNSPQTVTVTARQVIGVGNVGRKPGVATYTLYNPECDRVQFKTVHYGEKKGFQLSTL</sequence>
<organism evidence="2 3">
    <name type="scientific">Planktothrix agardhii (strain NIVA-CYA 126/8)</name>
    <dbReference type="NCBI Taxonomy" id="388467"/>
    <lineage>
        <taxon>Bacteria</taxon>
        <taxon>Bacillati</taxon>
        <taxon>Cyanobacteriota</taxon>
        <taxon>Cyanophyceae</taxon>
        <taxon>Oscillatoriophycideae</taxon>
        <taxon>Oscillatoriales</taxon>
        <taxon>Microcoleaceae</taxon>
        <taxon>Planktothrix</taxon>
    </lineage>
</organism>
<evidence type="ECO:0008006" key="4">
    <source>
        <dbReference type="Google" id="ProtNLM"/>
    </source>
</evidence>
<proteinExistence type="predicted"/>
<dbReference type="AlphaFoldDB" id="A0A073CKS5"/>
<keyword evidence="1" id="KW-0175">Coiled coil</keyword>
<dbReference type="HOGENOM" id="CLU_1183069_0_0_3"/>
<dbReference type="SUPFAM" id="SSF56300">
    <property type="entry name" value="Metallo-dependent phosphatases"/>
    <property type="match status" value="1"/>
</dbReference>
<accession>A0A073CKS5</accession>
<evidence type="ECO:0000313" key="3">
    <source>
        <dbReference type="Proteomes" id="UP000027395"/>
    </source>
</evidence>
<keyword evidence="3" id="KW-1185">Reference proteome</keyword>
<dbReference type="EMBL" id="CM002803">
    <property type="protein sequence ID" value="KEI68756.1"/>
    <property type="molecule type" value="Genomic_DNA"/>
</dbReference>
<name>A0A073CKS5_PLAA1</name>
<dbReference type="PATRIC" id="fig|388467.6.peg.3987"/>
<dbReference type="CDD" id="cd00838">
    <property type="entry name" value="MPP_superfamily"/>
    <property type="match status" value="1"/>
</dbReference>
<dbReference type="STRING" id="388467.A19Y_4044"/>
<feature type="coiled-coil region" evidence="1">
    <location>
        <begin position="23"/>
        <end position="50"/>
    </location>
</feature>
<gene>
    <name evidence="2" type="ORF">A19Y_4044</name>
</gene>
<protein>
    <recommendedName>
        <fullName evidence="4">Metallophosphatase</fullName>
    </recommendedName>
</protein>
<evidence type="ECO:0000256" key="1">
    <source>
        <dbReference type="SAM" id="Coils"/>
    </source>
</evidence>
<reference evidence="2 3" key="1">
    <citation type="journal article" date="2014" name="Appl. Environ. Microbiol.">
        <title>Elucidation of insertion elements encoded on plasmids and in vitro construction of shuttle vectors from the toxic cyanobacterium Planktothrix.</title>
        <authorList>
            <person name="Christiansen G."/>
            <person name="Goesmann A."/>
            <person name="Kurmayer R."/>
        </authorList>
    </citation>
    <scope>NUCLEOTIDE SEQUENCE [LARGE SCALE GENOMIC DNA]</scope>
    <source>
        <strain evidence="2 3">NIVA-CYA 126/8</strain>
    </source>
</reference>
<evidence type="ECO:0000313" key="2">
    <source>
        <dbReference type="EMBL" id="KEI68756.1"/>
    </source>
</evidence>
<dbReference type="eggNOG" id="COG0639">
    <property type="taxonomic scope" value="Bacteria"/>
</dbReference>